<dbReference type="PROSITE" id="PS51379">
    <property type="entry name" value="4FE4S_FER_2"/>
    <property type="match status" value="1"/>
</dbReference>
<dbReference type="Pfam" id="PF13459">
    <property type="entry name" value="Fer4_15"/>
    <property type="match status" value="1"/>
</dbReference>
<feature type="domain" description="4Fe-4S ferredoxin-type" evidence="8">
    <location>
        <begin position="7"/>
        <end position="35"/>
    </location>
</feature>
<evidence type="ECO:0000256" key="6">
    <source>
        <dbReference type="ARBA" id="ARBA00023014"/>
    </source>
</evidence>
<dbReference type="STRING" id="115433.SAMN05421835_13231"/>
<dbReference type="GO" id="GO:0046872">
    <property type="term" value="F:metal ion binding"/>
    <property type="evidence" value="ECO:0007669"/>
    <property type="project" value="UniProtKB-KW"/>
</dbReference>
<dbReference type="Gene3D" id="3.30.70.20">
    <property type="match status" value="1"/>
</dbReference>
<evidence type="ECO:0000256" key="7">
    <source>
        <dbReference type="ARBA" id="ARBA00023291"/>
    </source>
</evidence>
<evidence type="ECO:0000259" key="8">
    <source>
        <dbReference type="PROSITE" id="PS51379"/>
    </source>
</evidence>
<dbReference type="SUPFAM" id="SSF54862">
    <property type="entry name" value="4Fe-4S ferredoxins"/>
    <property type="match status" value="1"/>
</dbReference>
<dbReference type="InterPro" id="IPR017896">
    <property type="entry name" value="4Fe4S_Fe-S-bd"/>
</dbReference>
<evidence type="ECO:0000256" key="2">
    <source>
        <dbReference type="ARBA" id="ARBA00022448"/>
    </source>
</evidence>
<organism evidence="9 10">
    <name type="scientific">Amycolatopsis sacchari</name>
    <dbReference type="NCBI Taxonomy" id="115433"/>
    <lineage>
        <taxon>Bacteria</taxon>
        <taxon>Bacillati</taxon>
        <taxon>Actinomycetota</taxon>
        <taxon>Actinomycetes</taxon>
        <taxon>Pseudonocardiales</taxon>
        <taxon>Pseudonocardiaceae</taxon>
        <taxon>Amycolatopsis</taxon>
    </lineage>
</organism>
<dbReference type="PANTHER" id="PTHR36923">
    <property type="entry name" value="FERREDOXIN"/>
    <property type="match status" value="1"/>
</dbReference>
<protein>
    <submittedName>
        <fullName evidence="9">Ferredoxin</fullName>
    </submittedName>
</protein>
<sequence>MEQGESARLTVDRSRCEGYGMCEQAAPGLVHLDENDELVIDVAEVAPGQKPLAEAAVHACPVAALRISASPVRS</sequence>
<accession>A0A1I4C3S5</accession>
<dbReference type="RefSeq" id="WP_091515802.1">
    <property type="nucleotide sequence ID" value="NZ_CBDQZW010000063.1"/>
</dbReference>
<keyword evidence="2" id="KW-0813">Transport</keyword>
<evidence type="ECO:0000256" key="3">
    <source>
        <dbReference type="ARBA" id="ARBA00022723"/>
    </source>
</evidence>
<keyword evidence="6" id="KW-0411">Iron-sulfur</keyword>
<name>A0A1I4C3S5_9PSEU</name>
<evidence type="ECO:0000256" key="1">
    <source>
        <dbReference type="ARBA" id="ARBA00001927"/>
    </source>
</evidence>
<dbReference type="AlphaFoldDB" id="A0A1I4C3S5"/>
<keyword evidence="4" id="KW-0249">Electron transport</keyword>
<evidence type="ECO:0000313" key="9">
    <source>
        <dbReference type="EMBL" id="SFK75754.1"/>
    </source>
</evidence>
<dbReference type="PANTHER" id="PTHR36923:SF3">
    <property type="entry name" value="FERREDOXIN"/>
    <property type="match status" value="1"/>
</dbReference>
<dbReference type="GO" id="GO:0051538">
    <property type="term" value="F:3 iron, 4 sulfur cluster binding"/>
    <property type="evidence" value="ECO:0007669"/>
    <property type="project" value="UniProtKB-KW"/>
</dbReference>
<keyword evidence="3" id="KW-0479">Metal-binding</keyword>
<dbReference type="EMBL" id="FORP01000032">
    <property type="protein sequence ID" value="SFK75754.1"/>
    <property type="molecule type" value="Genomic_DNA"/>
</dbReference>
<evidence type="ECO:0000256" key="5">
    <source>
        <dbReference type="ARBA" id="ARBA00023004"/>
    </source>
</evidence>
<keyword evidence="5" id="KW-0408">Iron</keyword>
<gene>
    <name evidence="9" type="ORF">SAMN05421835_13231</name>
</gene>
<keyword evidence="10" id="KW-1185">Reference proteome</keyword>
<comment type="cofactor">
    <cofactor evidence="1">
        <name>[3Fe-4S] cluster</name>
        <dbReference type="ChEBI" id="CHEBI:21137"/>
    </cofactor>
</comment>
<dbReference type="Proteomes" id="UP000199025">
    <property type="component" value="Unassembled WGS sequence"/>
</dbReference>
<reference evidence="9 10" key="1">
    <citation type="submission" date="2016-10" db="EMBL/GenBank/DDBJ databases">
        <authorList>
            <person name="de Groot N.N."/>
        </authorList>
    </citation>
    <scope>NUCLEOTIDE SEQUENCE [LARGE SCALE GENOMIC DNA]</scope>
    <source>
        <strain evidence="9 10">DSM 44468</strain>
    </source>
</reference>
<keyword evidence="7" id="KW-0003">3Fe-4S</keyword>
<evidence type="ECO:0000256" key="4">
    <source>
        <dbReference type="ARBA" id="ARBA00022982"/>
    </source>
</evidence>
<dbReference type="OrthoDB" id="14703at2"/>
<proteinExistence type="predicted"/>
<evidence type="ECO:0000313" key="10">
    <source>
        <dbReference type="Proteomes" id="UP000199025"/>
    </source>
</evidence>
<dbReference type="InterPro" id="IPR051269">
    <property type="entry name" value="Fe-S_cluster_ET"/>
</dbReference>